<protein>
    <submittedName>
        <fullName evidence="2">Uncharacterized protein</fullName>
    </submittedName>
</protein>
<organism evidence="1 2">
    <name type="scientific">Acrobeloides nanus</name>
    <dbReference type="NCBI Taxonomy" id="290746"/>
    <lineage>
        <taxon>Eukaryota</taxon>
        <taxon>Metazoa</taxon>
        <taxon>Ecdysozoa</taxon>
        <taxon>Nematoda</taxon>
        <taxon>Chromadorea</taxon>
        <taxon>Rhabditida</taxon>
        <taxon>Tylenchina</taxon>
        <taxon>Cephalobomorpha</taxon>
        <taxon>Cephaloboidea</taxon>
        <taxon>Cephalobidae</taxon>
        <taxon>Acrobeloides</taxon>
    </lineage>
</organism>
<reference evidence="2" key="1">
    <citation type="submission" date="2022-11" db="UniProtKB">
        <authorList>
            <consortium name="WormBaseParasite"/>
        </authorList>
    </citation>
    <scope>IDENTIFICATION</scope>
</reference>
<dbReference type="WBParaSite" id="ACRNAN_scaffold17584.g16278.t1">
    <property type="protein sequence ID" value="ACRNAN_scaffold17584.g16278.t1"/>
    <property type="gene ID" value="ACRNAN_scaffold17584.g16278"/>
</dbReference>
<dbReference type="AlphaFoldDB" id="A0A914D1P1"/>
<dbReference type="Proteomes" id="UP000887540">
    <property type="component" value="Unplaced"/>
</dbReference>
<keyword evidence="1" id="KW-1185">Reference proteome</keyword>
<name>A0A914D1P1_9BILA</name>
<proteinExistence type="predicted"/>
<sequence length="96" mass="11090">MYVNVKAKIDEEVWDEKETGPKQPETHETMKIREFEQPFLSQPNSFLSIFPKTDDPKVSRVFGKVAMFSFGGIGIMGIEHMDELDDDNKPNKDIRI</sequence>
<evidence type="ECO:0000313" key="1">
    <source>
        <dbReference type="Proteomes" id="UP000887540"/>
    </source>
</evidence>
<evidence type="ECO:0000313" key="2">
    <source>
        <dbReference type="WBParaSite" id="ACRNAN_scaffold17584.g16278.t1"/>
    </source>
</evidence>
<accession>A0A914D1P1</accession>